<proteinExistence type="predicted"/>
<accession>A0A8J3GKI4</accession>
<sequence length="358" mass="38603">MRIGVATVYTPGIFGGAEFLAAGLEHAFRRAGHTLHSIRIPFHFEPPGAAHEAMRQAASVDFSRYDGGQIDALICLKFPAYLIEHPNKALWLLHQHRPAYDLYDTPYGWAKGHAETDALRAEIIAADTQSLGSAKAVFTIAERVSQRLQHHNGIASKALYHPPADADAFHCAEAMPYIFAPSRLEILKRQDLLLRAVAACPRPVQVIFGGTGGRRALLEDLAAELAITGRVRFLGEISRAEMIALYAHAAAVFFGPLDEDYGYVTLEAMLSAKPLITCTDSGGPLEFVLDGETGLICAPTPDAVAEALTQIIDQPAKAAAMGQAGRQRYADMQIGWQPVVDTLLDGALGRTNPSARAA</sequence>
<keyword evidence="2" id="KW-0808">Transferase</keyword>
<dbReference type="AlphaFoldDB" id="A0A8J3GKI4"/>
<dbReference type="Proteomes" id="UP000630142">
    <property type="component" value="Unassembled WGS sequence"/>
</dbReference>
<organism evidence="2 3">
    <name type="scientific">Tianweitania populi</name>
    <dbReference type="NCBI Taxonomy" id="1607949"/>
    <lineage>
        <taxon>Bacteria</taxon>
        <taxon>Pseudomonadati</taxon>
        <taxon>Pseudomonadota</taxon>
        <taxon>Alphaproteobacteria</taxon>
        <taxon>Hyphomicrobiales</taxon>
        <taxon>Phyllobacteriaceae</taxon>
        <taxon>Tianweitania</taxon>
    </lineage>
</organism>
<dbReference type="EMBL" id="BMZQ01000001">
    <property type="protein sequence ID" value="GHD12834.1"/>
    <property type="molecule type" value="Genomic_DNA"/>
</dbReference>
<dbReference type="Gene3D" id="3.40.50.2000">
    <property type="entry name" value="Glycogen Phosphorylase B"/>
    <property type="match status" value="1"/>
</dbReference>
<name>A0A8J3GKI4_9HYPH</name>
<dbReference type="SUPFAM" id="SSF53756">
    <property type="entry name" value="UDP-Glycosyltransferase/glycogen phosphorylase"/>
    <property type="match status" value="1"/>
</dbReference>
<dbReference type="PANTHER" id="PTHR12526">
    <property type="entry name" value="GLYCOSYLTRANSFERASE"/>
    <property type="match status" value="1"/>
</dbReference>
<dbReference type="GO" id="GO:0016757">
    <property type="term" value="F:glycosyltransferase activity"/>
    <property type="evidence" value="ECO:0007669"/>
    <property type="project" value="InterPro"/>
</dbReference>
<dbReference type="Pfam" id="PF00534">
    <property type="entry name" value="Glycos_transf_1"/>
    <property type="match status" value="1"/>
</dbReference>
<dbReference type="InterPro" id="IPR001296">
    <property type="entry name" value="Glyco_trans_1"/>
</dbReference>
<comment type="caution">
    <text evidence="2">The sequence shown here is derived from an EMBL/GenBank/DDBJ whole genome shotgun (WGS) entry which is preliminary data.</text>
</comment>
<dbReference type="CDD" id="cd03801">
    <property type="entry name" value="GT4_PimA-like"/>
    <property type="match status" value="1"/>
</dbReference>
<reference evidence="2" key="1">
    <citation type="journal article" date="2014" name="Int. J. Syst. Evol. Microbiol.">
        <title>Complete genome sequence of Corynebacterium casei LMG S-19264T (=DSM 44701T), isolated from a smear-ripened cheese.</title>
        <authorList>
            <consortium name="US DOE Joint Genome Institute (JGI-PGF)"/>
            <person name="Walter F."/>
            <person name="Albersmeier A."/>
            <person name="Kalinowski J."/>
            <person name="Ruckert C."/>
        </authorList>
    </citation>
    <scope>NUCLEOTIDE SEQUENCE</scope>
    <source>
        <strain evidence="2">KCTC 42249</strain>
    </source>
</reference>
<gene>
    <name evidence="2" type="ORF">GCM10016234_17680</name>
</gene>
<evidence type="ECO:0000259" key="1">
    <source>
        <dbReference type="Pfam" id="PF00534"/>
    </source>
</evidence>
<feature type="domain" description="Glycosyl transferase family 1" evidence="1">
    <location>
        <begin position="176"/>
        <end position="328"/>
    </location>
</feature>
<keyword evidence="3" id="KW-1185">Reference proteome</keyword>
<evidence type="ECO:0000313" key="2">
    <source>
        <dbReference type="EMBL" id="GHD12834.1"/>
    </source>
</evidence>
<reference evidence="2" key="2">
    <citation type="submission" date="2020-09" db="EMBL/GenBank/DDBJ databases">
        <authorList>
            <person name="Sun Q."/>
            <person name="Kim S."/>
        </authorList>
    </citation>
    <scope>NUCLEOTIDE SEQUENCE</scope>
    <source>
        <strain evidence="2">KCTC 42249</strain>
    </source>
</reference>
<dbReference type="PANTHER" id="PTHR12526:SF635">
    <property type="entry name" value="GLYCOSYL TRANSFERASE GROUP 1"/>
    <property type="match status" value="1"/>
</dbReference>
<evidence type="ECO:0000313" key="3">
    <source>
        <dbReference type="Proteomes" id="UP000630142"/>
    </source>
</evidence>
<protein>
    <submittedName>
        <fullName evidence="2">Glycosyl transferase family 1</fullName>
    </submittedName>
</protein>
<dbReference type="RefSeq" id="WP_189503055.1">
    <property type="nucleotide sequence ID" value="NZ_BMZQ01000001.1"/>
</dbReference>